<dbReference type="PRINTS" id="PR00633">
    <property type="entry name" value="RCCNDNSATION"/>
</dbReference>
<dbReference type="AlphaFoldDB" id="A0A5M6DQA2"/>
<dbReference type="InterPro" id="IPR058923">
    <property type="entry name" value="RCC1-like_dom"/>
</dbReference>
<keyword evidence="4" id="KW-1185">Reference proteome</keyword>
<dbReference type="Pfam" id="PF13540">
    <property type="entry name" value="RCC1_2"/>
    <property type="match status" value="1"/>
</dbReference>
<dbReference type="InterPro" id="IPR026444">
    <property type="entry name" value="Secre_tail"/>
</dbReference>
<dbReference type="PROSITE" id="PS50012">
    <property type="entry name" value="RCC1_3"/>
    <property type="match status" value="7"/>
</dbReference>
<name>A0A5M6DQA2_9BACT</name>
<dbReference type="Gene3D" id="2.60.40.10">
    <property type="entry name" value="Immunoglobulins"/>
    <property type="match status" value="1"/>
</dbReference>
<sequence length="1152" mass="122651">MKIKFIPISQFLNLNINNTLPSILLSLVCFLTLSQSLFAQSLAQGGGGVSFSSLVVTADGRTFTWGGESDVQLGNGTIGNSTTPIDISAYGDLAGKTIVKIASGRWNSLALDSDGSVYAWGKNSLVGLTSGNNVESDKLPRKVDGLSDIIAIAVGFEHSLALKSDGTVYAWGYSSKGELGNGLTYQNNNPYYPYYYSFYPVQVKDLAGVTAIAAGAWTSYAVKSDGTVYAWGYHTGNLLEDGTYGNSSVPVMVNGINGVTAITAGPDNILALKSDGTVYKWGYLSEVGSNPLAFGRVPEQVPGLTDIIKIASGTYHDLAAKSDGTVYAWGNGSSGQLGDGIVYNGPDVYGSAVPVLVKNLTGVVDIAAGFTHSLAIKGDGKMYAWGNGYNGELGVGTSENSAEPVLVPVSLKPSIATNSLPSNMFYAGQKLNVGFTTDNYKDSDNYSAQLSDATGSFSSPVTIGTSFGWTGNYFQIICTIPANTPPGTGYRIRVINSNPALYGSDNGVNLTVHASPASITWQVLEDFERPNPWSWLPWKGPGDNVPVSGTISTSAAHSGQNGIRDVYWGYRADVAIGNSGDKISMWVKDRASIGFQAHYLETHSFAVGDNKISFNYLPGYLWYPWRELSSKEFEMQPDKWYRIEVTFVGGAVEGRVFDTDGVTELAYLRSSYYYRGTTGIAMSGNYIDDISYYLAPQSSIATSSISGDAFCQGQAIHVPFVVTGLFNSDNTFTAQLSDAEGNFSSPVTIGTITGTASGTISATIPTNTPVGAGYRIRVVSSNPVITGTDNGVNFKVNPAPTLNSITAPITPVQVNAPITTSATFNEINLKNASWAWGDGHTSAGKVNGSVISGNHSYSSPGVYTVSLTIEDACGNTATSEYQYTVVYNPQGYFVTGSGYINSPSGALRGQTEVKGKAIFGFEAKYQKNVATGPGTLQFQVGNFNFKSTSYEESVTTISGNKAYYKGKGTIAGRAGIFGFMVSIIDGQYNGGTGPDRFRIKIYELLAGGKTGKTVYDNLLPTKKGEQADNADLTKDNNTIIGGGSILIQNSTGKKNERVADQVDLGTVASMLTTYPNPFKNKTTIAVSFKQDEEYTLDVYDLKGGFVKHLQVGKAKAGTSIQVTWEPKESVKGVYLIRLVTQNGVQHLRTVKE</sequence>
<reference evidence="3 4" key="1">
    <citation type="submission" date="2019-09" db="EMBL/GenBank/DDBJ databases">
        <title>Genome sequence and assembly of Adhaeribacter sp.</title>
        <authorList>
            <person name="Chhetri G."/>
        </authorList>
    </citation>
    <scope>NUCLEOTIDE SEQUENCE [LARGE SCALE GENOMIC DNA]</scope>
    <source>
        <strain evidence="3 4">DK36</strain>
    </source>
</reference>
<gene>
    <name evidence="3" type="ORF">F0145_06440</name>
</gene>
<dbReference type="InterPro" id="IPR051210">
    <property type="entry name" value="Ub_ligase/GEF_domain"/>
</dbReference>
<dbReference type="CDD" id="cd00146">
    <property type="entry name" value="PKD"/>
    <property type="match status" value="1"/>
</dbReference>
<proteinExistence type="predicted"/>
<dbReference type="NCBIfam" id="TIGR04183">
    <property type="entry name" value="Por_Secre_tail"/>
    <property type="match status" value="1"/>
</dbReference>
<feature type="domain" description="PKD" evidence="2">
    <location>
        <begin position="834"/>
        <end position="885"/>
    </location>
</feature>
<dbReference type="EMBL" id="VWSF01000003">
    <property type="protein sequence ID" value="KAA5548360.1"/>
    <property type="molecule type" value="Genomic_DNA"/>
</dbReference>
<dbReference type="InterPro" id="IPR035986">
    <property type="entry name" value="PKD_dom_sf"/>
</dbReference>
<comment type="caution">
    <text evidence="3">The sequence shown here is derived from an EMBL/GenBank/DDBJ whole genome shotgun (WGS) entry which is preliminary data.</text>
</comment>
<dbReference type="Pfam" id="PF18962">
    <property type="entry name" value="Por_Secre_tail"/>
    <property type="match status" value="1"/>
</dbReference>
<dbReference type="InterPro" id="IPR000408">
    <property type="entry name" value="Reg_chr_condens"/>
</dbReference>
<dbReference type="SUPFAM" id="SSF49299">
    <property type="entry name" value="PKD domain"/>
    <property type="match status" value="1"/>
</dbReference>
<organism evidence="3 4">
    <name type="scientific">Adhaeribacter rhizoryzae</name>
    <dbReference type="NCBI Taxonomy" id="2607907"/>
    <lineage>
        <taxon>Bacteria</taxon>
        <taxon>Pseudomonadati</taxon>
        <taxon>Bacteroidota</taxon>
        <taxon>Cytophagia</taxon>
        <taxon>Cytophagales</taxon>
        <taxon>Hymenobacteraceae</taxon>
        <taxon>Adhaeribacter</taxon>
    </lineage>
</organism>
<dbReference type="InterPro" id="IPR009091">
    <property type="entry name" value="RCC1/BLIP-II"/>
</dbReference>
<keyword evidence="1" id="KW-0677">Repeat</keyword>
<dbReference type="RefSeq" id="WP_150087492.1">
    <property type="nucleotide sequence ID" value="NZ_VWSF01000003.1"/>
</dbReference>
<evidence type="ECO:0000313" key="4">
    <source>
        <dbReference type="Proteomes" id="UP000323426"/>
    </source>
</evidence>
<protein>
    <submittedName>
        <fullName evidence="3">T9SS type A sorting domain-containing protein</fullName>
    </submittedName>
</protein>
<evidence type="ECO:0000256" key="1">
    <source>
        <dbReference type="ARBA" id="ARBA00022737"/>
    </source>
</evidence>
<dbReference type="InterPro" id="IPR013783">
    <property type="entry name" value="Ig-like_fold"/>
</dbReference>
<dbReference type="PANTHER" id="PTHR22870:SF408">
    <property type="entry name" value="OS09G0560450 PROTEIN"/>
    <property type="match status" value="1"/>
</dbReference>
<evidence type="ECO:0000313" key="3">
    <source>
        <dbReference type="EMBL" id="KAA5548360.1"/>
    </source>
</evidence>
<evidence type="ECO:0000259" key="2">
    <source>
        <dbReference type="PROSITE" id="PS50093"/>
    </source>
</evidence>
<dbReference type="PROSITE" id="PS50093">
    <property type="entry name" value="PKD"/>
    <property type="match status" value="1"/>
</dbReference>
<dbReference type="Pfam" id="PF18911">
    <property type="entry name" value="PKD_4"/>
    <property type="match status" value="1"/>
</dbReference>
<dbReference type="Pfam" id="PF25390">
    <property type="entry name" value="WD40_RLD"/>
    <property type="match status" value="1"/>
</dbReference>
<dbReference type="SUPFAM" id="SSF50985">
    <property type="entry name" value="RCC1/BLIP-II"/>
    <property type="match status" value="2"/>
</dbReference>
<dbReference type="InterPro" id="IPR000601">
    <property type="entry name" value="PKD_dom"/>
</dbReference>
<dbReference type="Proteomes" id="UP000323426">
    <property type="component" value="Unassembled WGS sequence"/>
</dbReference>
<dbReference type="PANTHER" id="PTHR22870">
    <property type="entry name" value="REGULATOR OF CHROMOSOME CONDENSATION"/>
    <property type="match status" value="1"/>
</dbReference>
<accession>A0A5M6DQA2</accession>
<dbReference type="Gene3D" id="2.130.10.30">
    <property type="entry name" value="Regulator of chromosome condensation 1/beta-lactamase-inhibitor protein II"/>
    <property type="match status" value="2"/>
</dbReference>